<dbReference type="KEGG" id="kfl:Kfla_3919"/>
<feature type="chain" id="PRO_5039712025" description="DUF4394 domain-containing protein" evidence="1">
    <location>
        <begin position="22"/>
        <end position="292"/>
    </location>
</feature>
<dbReference type="SUPFAM" id="SSF75011">
    <property type="entry name" value="3-carboxy-cis,cis-mucoante lactonizing enzyme"/>
    <property type="match status" value="1"/>
</dbReference>
<evidence type="ECO:0000259" key="2">
    <source>
        <dbReference type="Pfam" id="PF14339"/>
    </source>
</evidence>
<keyword evidence="1" id="KW-0732">Signal</keyword>
<name>D2PR23_KRIFD</name>
<accession>D2PR23</accession>
<keyword evidence="4" id="KW-1185">Reference proteome</keyword>
<feature type="signal peptide" evidence="1">
    <location>
        <begin position="1"/>
        <end position="21"/>
    </location>
</feature>
<dbReference type="eggNOG" id="COG3291">
    <property type="taxonomic scope" value="Bacteria"/>
</dbReference>
<reference evidence="3 4" key="2">
    <citation type="journal article" date="2010" name="Stand. Genomic Sci.">
        <title>Complete genome sequence of Kribbella flavida type strain (IFO 14399).</title>
        <authorList>
            <person name="Pukall R."/>
            <person name="Lapidus A."/>
            <person name="Glavina Del Rio T."/>
            <person name="Copeland A."/>
            <person name="Tice H."/>
            <person name="Cheng J.-F."/>
            <person name="Lucas S."/>
            <person name="Chen F."/>
            <person name="Nolan M."/>
            <person name="LaButti K."/>
            <person name="Pati A."/>
            <person name="Ivanova N."/>
            <person name="Mavrommatis K."/>
            <person name="Mikhailova N."/>
            <person name="Pitluck S."/>
            <person name="Bruce D."/>
            <person name="Goodwin L."/>
            <person name="Land M."/>
            <person name="Hauser L."/>
            <person name="Chang Y.-J."/>
            <person name="Jeffries C.D."/>
            <person name="Chen A."/>
            <person name="Palaniappan K."/>
            <person name="Chain P."/>
            <person name="Rohde M."/>
            <person name="Goeker M."/>
            <person name="Bristow J."/>
            <person name="Eisen J.A."/>
            <person name="Markowitz V."/>
            <person name="Hugenholtz P."/>
            <person name="Kyrpides N.C."/>
            <person name="Klenk H.-P."/>
            <person name="Brettin T."/>
        </authorList>
    </citation>
    <scope>NUCLEOTIDE SEQUENCE [LARGE SCALE GENOMIC DNA]</scope>
    <source>
        <strain evidence="4">DSM 17836 / JCM 10339 / NBRC 14399</strain>
    </source>
</reference>
<gene>
    <name evidence="3" type="ordered locus">Kfla_3919</name>
</gene>
<evidence type="ECO:0000256" key="1">
    <source>
        <dbReference type="SAM" id="SignalP"/>
    </source>
</evidence>
<dbReference type="AlphaFoldDB" id="D2PR23"/>
<dbReference type="EMBL" id="CP001736">
    <property type="protein sequence ID" value="ADB32971.1"/>
    <property type="molecule type" value="Genomic_DNA"/>
</dbReference>
<dbReference type="Proteomes" id="UP000007967">
    <property type="component" value="Chromosome"/>
</dbReference>
<evidence type="ECO:0000313" key="3">
    <source>
        <dbReference type="EMBL" id="ADB32971.1"/>
    </source>
</evidence>
<reference evidence="4" key="1">
    <citation type="submission" date="2009-09" db="EMBL/GenBank/DDBJ databases">
        <title>The complete genome of Kribbella flavida DSM 17836.</title>
        <authorList>
            <consortium name="US DOE Joint Genome Institute (JGI-PGF)"/>
            <person name="Lucas S."/>
            <person name="Copeland A."/>
            <person name="Lapidus A."/>
            <person name="Glavina del Rio T."/>
            <person name="Dalin E."/>
            <person name="Tice H."/>
            <person name="Bruce D."/>
            <person name="Goodwin L."/>
            <person name="Pitluck S."/>
            <person name="Kyrpides N."/>
            <person name="Mavromatis K."/>
            <person name="Ivanova N."/>
            <person name="Saunders E."/>
            <person name="Brettin T."/>
            <person name="Detter J.C."/>
            <person name="Han C."/>
            <person name="Larimer F."/>
            <person name="Land M."/>
            <person name="Hauser L."/>
            <person name="Markowitz V."/>
            <person name="Cheng J.-F."/>
            <person name="Hugenholtz P."/>
            <person name="Woyke T."/>
            <person name="Wu D."/>
            <person name="Pukall R."/>
            <person name="Klenk H.-P."/>
            <person name="Eisen J.A."/>
        </authorList>
    </citation>
    <scope>NUCLEOTIDE SEQUENCE [LARGE SCALE GENOMIC DNA]</scope>
    <source>
        <strain evidence="4">DSM 17836 / JCM 10339 / NBRC 14399</strain>
    </source>
</reference>
<feature type="domain" description="DUF4394" evidence="2">
    <location>
        <begin position="49"/>
        <end position="287"/>
    </location>
</feature>
<sequence>MKKLPAVFAALAVAATTGVVALPTASATPSRSSGSSLYLLERNGTLSLRDAELPLLAEHRVKVRGLRHGDHLVGIDTRPATKELYALGKSGQLYKVNGRTGQATAVGTPAAGAVGTAVGFDFNPTVDRIRVVTESGRNLRLHPDTGAVAAVDGGLAYAAGTSTPRVAAAAYTDSFAGATSTGLYGLDAGKDTLVTQGTLPGRTPAVSPNTGQLFTVGRLGLDISAVNGFDIAGRARTAGRYDARDYSAIAAVRTTGLRAGSKLVRVDLRTGRTFPVPALGLGDVVGLTFAAR</sequence>
<dbReference type="STRING" id="479435.Kfla_3919"/>
<dbReference type="RefSeq" id="WP_012921527.1">
    <property type="nucleotide sequence ID" value="NC_013729.1"/>
</dbReference>
<evidence type="ECO:0000313" key="4">
    <source>
        <dbReference type="Proteomes" id="UP000007967"/>
    </source>
</evidence>
<organism evidence="3 4">
    <name type="scientific">Kribbella flavida (strain DSM 17836 / JCM 10339 / NBRC 14399)</name>
    <dbReference type="NCBI Taxonomy" id="479435"/>
    <lineage>
        <taxon>Bacteria</taxon>
        <taxon>Bacillati</taxon>
        <taxon>Actinomycetota</taxon>
        <taxon>Actinomycetes</taxon>
        <taxon>Propionibacteriales</taxon>
        <taxon>Kribbellaceae</taxon>
        <taxon>Kribbella</taxon>
    </lineage>
</organism>
<dbReference type="OrthoDB" id="531718at2"/>
<dbReference type="InterPro" id="IPR025507">
    <property type="entry name" value="DUF4394"/>
</dbReference>
<proteinExistence type="predicted"/>
<protein>
    <recommendedName>
        <fullName evidence="2">DUF4394 domain-containing protein</fullName>
    </recommendedName>
</protein>
<dbReference type="Pfam" id="PF14339">
    <property type="entry name" value="DUF4394"/>
    <property type="match status" value="1"/>
</dbReference>
<dbReference type="HOGENOM" id="CLU_075748_0_0_11"/>